<feature type="domain" description="Glycoside hydrolase family 5" evidence="4">
    <location>
        <begin position="70"/>
        <end position="284"/>
    </location>
</feature>
<keyword evidence="1 3" id="KW-0378">Hydrolase</keyword>
<dbReference type="InterPro" id="IPR017853">
    <property type="entry name" value="GH"/>
</dbReference>
<name>A0ABV6ZTN5_9PROT</name>
<dbReference type="SUPFAM" id="SSF51445">
    <property type="entry name" value="(Trans)glycosidases"/>
    <property type="match status" value="1"/>
</dbReference>
<protein>
    <submittedName>
        <fullName evidence="5">Cellulase family glycosylhydrolase</fullName>
    </submittedName>
</protein>
<comment type="caution">
    <text evidence="5">The sequence shown here is derived from an EMBL/GenBank/DDBJ whole genome shotgun (WGS) entry which is preliminary data.</text>
</comment>
<keyword evidence="2 3" id="KW-0326">Glycosidase</keyword>
<dbReference type="InterPro" id="IPR001547">
    <property type="entry name" value="Glyco_hydro_5"/>
</dbReference>
<dbReference type="Pfam" id="PF00150">
    <property type="entry name" value="Cellulase"/>
    <property type="match status" value="1"/>
</dbReference>
<dbReference type="EMBL" id="JBHRSV010000001">
    <property type="protein sequence ID" value="MFC2924797.1"/>
    <property type="molecule type" value="Genomic_DNA"/>
</dbReference>
<reference evidence="6" key="1">
    <citation type="journal article" date="2019" name="Int. J. Syst. Evol. Microbiol.">
        <title>The Global Catalogue of Microorganisms (GCM) 10K type strain sequencing project: providing services to taxonomists for standard genome sequencing and annotation.</title>
        <authorList>
            <consortium name="The Broad Institute Genomics Platform"/>
            <consortium name="The Broad Institute Genome Sequencing Center for Infectious Disease"/>
            <person name="Wu L."/>
            <person name="Ma J."/>
        </authorList>
    </citation>
    <scope>NUCLEOTIDE SEQUENCE [LARGE SCALE GENOMIC DNA]</scope>
    <source>
        <strain evidence="6">KCTC 52487</strain>
    </source>
</reference>
<evidence type="ECO:0000259" key="4">
    <source>
        <dbReference type="Pfam" id="PF00150"/>
    </source>
</evidence>
<keyword evidence="6" id="KW-1185">Reference proteome</keyword>
<comment type="similarity">
    <text evidence="3">Belongs to the glycosyl hydrolase 5 (cellulase A) family.</text>
</comment>
<dbReference type="Proteomes" id="UP001595379">
    <property type="component" value="Unassembled WGS sequence"/>
</dbReference>
<evidence type="ECO:0000256" key="2">
    <source>
        <dbReference type="ARBA" id="ARBA00023295"/>
    </source>
</evidence>
<gene>
    <name evidence="5" type="ORF">ACFOOR_01620</name>
</gene>
<proteinExistence type="inferred from homology"/>
<dbReference type="RefSeq" id="WP_380213608.1">
    <property type="nucleotide sequence ID" value="NZ_JBHRSV010000001.1"/>
</dbReference>
<evidence type="ECO:0000313" key="5">
    <source>
        <dbReference type="EMBL" id="MFC2924797.1"/>
    </source>
</evidence>
<accession>A0ABV6ZTN5</accession>
<dbReference type="Gene3D" id="3.20.20.80">
    <property type="entry name" value="Glycosidases"/>
    <property type="match status" value="1"/>
</dbReference>
<evidence type="ECO:0000256" key="3">
    <source>
        <dbReference type="RuleBase" id="RU361153"/>
    </source>
</evidence>
<evidence type="ECO:0000256" key="1">
    <source>
        <dbReference type="ARBA" id="ARBA00022801"/>
    </source>
</evidence>
<organism evidence="5 6">
    <name type="scientific">Hyphobacterium vulgare</name>
    <dbReference type="NCBI Taxonomy" id="1736751"/>
    <lineage>
        <taxon>Bacteria</taxon>
        <taxon>Pseudomonadati</taxon>
        <taxon>Pseudomonadota</taxon>
        <taxon>Alphaproteobacteria</taxon>
        <taxon>Maricaulales</taxon>
        <taxon>Maricaulaceae</taxon>
        <taxon>Hyphobacterium</taxon>
    </lineage>
</organism>
<sequence length="391" mass="42435">MAPSRRDILAGGAGLMLANGCAAAQTQTGKLDLWTNATGPHLRGAVFSHRRIVPSLDGDFLGPGAVGSPTSDSAIAFLRSAGANLALLSHPGIFTEAAPWRIDQPVLEHLDDMVTRCEAAGLFTVIGFRSGPGRSEFSIQRDSAGDWFPAELVNERVWFDMDAQDAWAEMWRETARRFAQRRGVAGFLLMVEPNANQAALPAGGEIWDASELDRRTAGSPGDWPSFAARLCRTIRSVDADIPILVSPDGYANAVFARLLDLDAVPGCVLAIHDYHPRAFTHAWGPMSAASFSPGDAIVSPPSYPRWMLGEYGVRRWAVGAEDYVRQRLDGLERAGANSAYFRWDSGWRRYEAQENGWNPVYGADPDADTPARETPIVSALSAAWAANARRP</sequence>
<evidence type="ECO:0000313" key="6">
    <source>
        <dbReference type="Proteomes" id="UP001595379"/>
    </source>
</evidence>